<dbReference type="Proteomes" id="UP001054945">
    <property type="component" value="Unassembled WGS sequence"/>
</dbReference>
<sequence length="90" mass="10685">MSCFWETEREKRHDVMVTYRKSRPMLSFDFLWLLESKSHVCFLAKRKKCISNPDNIFSCDKPLEGNMLKLPMMSCSLLERVNLLIVMYCA</sequence>
<comment type="caution">
    <text evidence="1">The sequence shown here is derived from an EMBL/GenBank/DDBJ whole genome shotgun (WGS) entry which is preliminary data.</text>
</comment>
<dbReference type="AlphaFoldDB" id="A0AAV4Y3W5"/>
<reference evidence="1 2" key="1">
    <citation type="submission" date="2021-06" db="EMBL/GenBank/DDBJ databases">
        <title>Caerostris extrusa draft genome.</title>
        <authorList>
            <person name="Kono N."/>
            <person name="Arakawa K."/>
        </authorList>
    </citation>
    <scope>NUCLEOTIDE SEQUENCE [LARGE SCALE GENOMIC DNA]</scope>
</reference>
<protein>
    <submittedName>
        <fullName evidence="1">Uncharacterized protein</fullName>
    </submittedName>
</protein>
<organism evidence="1 2">
    <name type="scientific">Caerostris extrusa</name>
    <name type="common">Bark spider</name>
    <name type="synonym">Caerostris bankana</name>
    <dbReference type="NCBI Taxonomy" id="172846"/>
    <lineage>
        <taxon>Eukaryota</taxon>
        <taxon>Metazoa</taxon>
        <taxon>Ecdysozoa</taxon>
        <taxon>Arthropoda</taxon>
        <taxon>Chelicerata</taxon>
        <taxon>Arachnida</taxon>
        <taxon>Araneae</taxon>
        <taxon>Araneomorphae</taxon>
        <taxon>Entelegynae</taxon>
        <taxon>Araneoidea</taxon>
        <taxon>Araneidae</taxon>
        <taxon>Caerostris</taxon>
    </lineage>
</organism>
<evidence type="ECO:0000313" key="1">
    <source>
        <dbReference type="EMBL" id="GIZ01763.1"/>
    </source>
</evidence>
<accession>A0AAV4Y3W5</accession>
<proteinExistence type="predicted"/>
<name>A0AAV4Y3W5_CAEEX</name>
<dbReference type="EMBL" id="BPLR01001347">
    <property type="protein sequence ID" value="GIZ01763.1"/>
    <property type="molecule type" value="Genomic_DNA"/>
</dbReference>
<keyword evidence="2" id="KW-1185">Reference proteome</keyword>
<evidence type="ECO:0000313" key="2">
    <source>
        <dbReference type="Proteomes" id="UP001054945"/>
    </source>
</evidence>
<gene>
    <name evidence="1" type="ORF">CEXT_396431</name>
</gene>